<proteinExistence type="inferred from homology"/>
<keyword evidence="6" id="KW-0206">Cytoskeleton</keyword>
<keyword evidence="10" id="KW-1185">Reference proteome</keyword>
<dbReference type="RefSeq" id="XP_022238666.1">
    <property type="nucleotide sequence ID" value="XM_022382958.1"/>
</dbReference>
<accession>A0ABM1S4W1</accession>
<dbReference type="PANTHER" id="PTHR34174:SF1">
    <property type="entry name" value="CENTRIOLAR AND CILIOGENESIS-ASSOCIATED PROTEIN HYLS1"/>
    <property type="match status" value="1"/>
</dbReference>
<gene>
    <name evidence="11 12 13" type="primary">LOC106457143</name>
</gene>
<dbReference type="PANTHER" id="PTHR34174">
    <property type="entry name" value="HYDROLETHALUS SYNDROME PROTEIN 1"/>
    <property type="match status" value="1"/>
</dbReference>
<feature type="region of interest" description="Disordered" evidence="8">
    <location>
        <begin position="45"/>
        <end position="149"/>
    </location>
</feature>
<dbReference type="GeneID" id="106457143"/>
<feature type="domain" description="Centriolar and ciliogenesis-associated protein HYLS1 C-terminal" evidence="9">
    <location>
        <begin position="228"/>
        <end position="269"/>
    </location>
</feature>
<dbReference type="InterPro" id="IPR027918">
    <property type="entry name" value="HYLS1_C_dom"/>
</dbReference>
<dbReference type="Proteomes" id="UP000694941">
    <property type="component" value="Unplaced"/>
</dbReference>
<feature type="compositionally biased region" description="Low complexity" evidence="8">
    <location>
        <begin position="113"/>
        <end position="124"/>
    </location>
</feature>
<evidence type="ECO:0000313" key="10">
    <source>
        <dbReference type="Proteomes" id="UP000694941"/>
    </source>
</evidence>
<name>A0ABM1S4W1_LIMPO</name>
<evidence type="ECO:0000259" key="9">
    <source>
        <dbReference type="Pfam" id="PF15311"/>
    </source>
</evidence>
<keyword evidence="7" id="KW-0966">Cell projection</keyword>
<evidence type="ECO:0000256" key="1">
    <source>
        <dbReference type="ARBA" id="ARBA00004114"/>
    </source>
</evidence>
<evidence type="ECO:0000313" key="12">
    <source>
        <dbReference type="RefSeq" id="XP_013771984.1"/>
    </source>
</evidence>
<dbReference type="Pfam" id="PF15311">
    <property type="entry name" value="HYLS1_C"/>
    <property type="match status" value="1"/>
</dbReference>
<evidence type="ECO:0000256" key="5">
    <source>
        <dbReference type="ARBA" id="ARBA00022794"/>
    </source>
</evidence>
<comment type="similarity">
    <text evidence="3">Belongs to the HYLS1 family.</text>
</comment>
<evidence type="ECO:0000256" key="2">
    <source>
        <dbReference type="ARBA" id="ARBA00004138"/>
    </source>
</evidence>
<evidence type="ECO:0000256" key="3">
    <source>
        <dbReference type="ARBA" id="ARBA00010091"/>
    </source>
</evidence>
<evidence type="ECO:0000313" key="13">
    <source>
        <dbReference type="RefSeq" id="XP_022238666.1"/>
    </source>
</evidence>
<evidence type="ECO:0000256" key="6">
    <source>
        <dbReference type="ARBA" id="ARBA00023212"/>
    </source>
</evidence>
<dbReference type="RefSeq" id="XP_013771984.1">
    <property type="nucleotide sequence ID" value="XM_013916530.2"/>
</dbReference>
<reference evidence="11 12" key="1">
    <citation type="submission" date="2025-05" db="UniProtKB">
        <authorList>
            <consortium name="RefSeq"/>
        </authorList>
    </citation>
    <scope>IDENTIFICATION</scope>
    <source>
        <tissue evidence="11 12">Muscle</tissue>
    </source>
</reference>
<feature type="compositionally biased region" description="Low complexity" evidence="8">
    <location>
        <begin position="48"/>
        <end position="63"/>
    </location>
</feature>
<evidence type="ECO:0000256" key="7">
    <source>
        <dbReference type="ARBA" id="ARBA00023273"/>
    </source>
</evidence>
<organism evidence="10 13">
    <name type="scientific">Limulus polyphemus</name>
    <name type="common">Atlantic horseshoe crab</name>
    <dbReference type="NCBI Taxonomy" id="6850"/>
    <lineage>
        <taxon>Eukaryota</taxon>
        <taxon>Metazoa</taxon>
        <taxon>Ecdysozoa</taxon>
        <taxon>Arthropoda</taxon>
        <taxon>Chelicerata</taxon>
        <taxon>Merostomata</taxon>
        <taxon>Xiphosura</taxon>
        <taxon>Limulidae</taxon>
        <taxon>Limulus</taxon>
    </lineage>
</organism>
<evidence type="ECO:0000256" key="4">
    <source>
        <dbReference type="ARBA" id="ARBA00022490"/>
    </source>
</evidence>
<comment type="subcellular location">
    <subcellularLocation>
        <location evidence="2">Cell projection</location>
        <location evidence="2">Cilium</location>
    </subcellularLocation>
    <subcellularLocation>
        <location evidence="1">Cytoplasm</location>
        <location evidence="1">Cytoskeleton</location>
        <location evidence="1">Microtubule organizing center</location>
        <location evidence="1">Centrosome</location>
        <location evidence="1">Centriole</location>
    </subcellularLocation>
</comment>
<keyword evidence="4" id="KW-0963">Cytoplasm</keyword>
<protein>
    <submittedName>
        <fullName evidence="11 12">Hydrolethalus syndrome protein 1 homolog</fullName>
    </submittedName>
</protein>
<evidence type="ECO:0000313" key="11">
    <source>
        <dbReference type="RefSeq" id="XP_013771983.1"/>
    </source>
</evidence>
<sequence length="284" mass="31861">MLDSPCLDFTDEEVRSELEKLGYPNVPDDQLTLFKNDLRKLLFEERGSSSPSSFSALSPASVSDAESRTDEQNPAYQTPPFQPSFARPHIIRNYSPFSSDRETQPKTCGKTQSGGDSSSIPQSSNTPKTLDSSSSLQSSAKGKTIKRKILRHRNGHSIISEESYVTTNTDLSSPSDLCSYDDSVKVGGIPRVKRLSRSLGELSQISQRSTKSGIRPAPGYLAKAIYNNRCDPVARYHQYKQYWDTYKPPGEKSRKDLRWNVRGQMLEYDAVVKGRPFQYPPYSL</sequence>
<dbReference type="RefSeq" id="XP_013771983.1">
    <property type="nucleotide sequence ID" value="XM_013916529.1"/>
</dbReference>
<dbReference type="InterPro" id="IPR052319">
    <property type="entry name" value="Centriolar_ciliogenesis_assoc"/>
</dbReference>
<evidence type="ECO:0000256" key="8">
    <source>
        <dbReference type="SAM" id="MobiDB-lite"/>
    </source>
</evidence>
<keyword evidence="5" id="KW-0970">Cilium biogenesis/degradation</keyword>